<keyword evidence="3" id="KW-1185">Reference proteome</keyword>
<dbReference type="RefSeq" id="WP_048196839.1">
    <property type="nucleotide sequence ID" value="NZ_CBTY010000009.1"/>
</dbReference>
<protein>
    <submittedName>
        <fullName evidence="2">Uncharacterized protein</fullName>
    </submittedName>
</protein>
<keyword evidence="1" id="KW-1133">Transmembrane helix</keyword>
<name>V6AUA7_9ARCH</name>
<proteinExistence type="predicted"/>
<evidence type="ECO:0000256" key="1">
    <source>
        <dbReference type="SAM" id="Phobius"/>
    </source>
</evidence>
<sequence>MKKDHILYIAAAAATAISGIMHVIMSFNSFPNNLNAGILFLVGGIAQVFWVVPMIRRWGAIWYSIGIGGTAVFIALWVITRIPDNPITGRGGPVSQNAIIIETAQIAFLAIVIAILACEKRKKL</sequence>
<dbReference type="STRING" id="1407055.NITUZ_40592"/>
<dbReference type="OrthoDB" id="12071at2157"/>
<keyword evidence="1" id="KW-0812">Transmembrane</keyword>
<feature type="transmembrane region" description="Helical" evidence="1">
    <location>
        <begin position="7"/>
        <end position="28"/>
    </location>
</feature>
<gene>
    <name evidence="2" type="ORF">NITUZ_40592</name>
</gene>
<organism evidence="2 3">
    <name type="scientific">Candidatus Nitrosotenuis uzonensis</name>
    <dbReference type="NCBI Taxonomy" id="1407055"/>
    <lineage>
        <taxon>Archaea</taxon>
        <taxon>Nitrososphaerota</taxon>
        <taxon>Candidatus Nitrosotenuis</taxon>
    </lineage>
</organism>
<dbReference type="Proteomes" id="UP000018159">
    <property type="component" value="Unassembled WGS sequence"/>
</dbReference>
<evidence type="ECO:0000313" key="3">
    <source>
        <dbReference type="Proteomes" id="UP000018159"/>
    </source>
</evidence>
<dbReference type="EMBL" id="CBTY010000009">
    <property type="protein sequence ID" value="CDI06426.1"/>
    <property type="molecule type" value="Genomic_DNA"/>
</dbReference>
<feature type="transmembrane region" description="Helical" evidence="1">
    <location>
        <begin position="34"/>
        <end position="53"/>
    </location>
</feature>
<comment type="caution">
    <text evidence="2">The sequence shown here is derived from an EMBL/GenBank/DDBJ whole genome shotgun (WGS) entry which is preliminary data.</text>
</comment>
<feature type="transmembrane region" description="Helical" evidence="1">
    <location>
        <begin position="99"/>
        <end position="118"/>
    </location>
</feature>
<evidence type="ECO:0000313" key="2">
    <source>
        <dbReference type="EMBL" id="CDI06426.1"/>
    </source>
</evidence>
<feature type="transmembrane region" description="Helical" evidence="1">
    <location>
        <begin position="60"/>
        <end position="79"/>
    </location>
</feature>
<reference evidence="2 3" key="1">
    <citation type="journal article" date="2013" name="PLoS ONE">
        <title>Enrichment and Genome Sequence of the Group I.1a Ammonia-Oxidizing Archaeon ?Ca. Nitrosotenuis uzonensis? Representing a Clade Globally.</title>
        <authorList>
            <person name="Lebedeva E.V."/>
            <person name="Hatzenpichler R."/>
            <person name="Pelletier E."/>
            <person name="Schuster N."/>
            <person name="Hauzmayer S."/>
            <person name="Bulaev A."/>
            <person name="Grigor'eva N.V."/>
            <person name="Galushko A."/>
            <person name="Schmid M."/>
            <person name="Palatinszky M."/>
            <person name="Le Paslier D."/>
            <person name="Daims H."/>
            <person name="Wagner M."/>
        </authorList>
    </citation>
    <scope>NUCLEOTIDE SEQUENCE [LARGE SCALE GENOMIC DNA]</scope>
    <source>
        <strain evidence="2 3">N4</strain>
    </source>
</reference>
<dbReference type="AlphaFoldDB" id="V6AUA7"/>
<keyword evidence="1" id="KW-0472">Membrane</keyword>
<accession>V6AUA7</accession>